<accession>A0A9D8KF13</accession>
<evidence type="ECO:0000256" key="2">
    <source>
        <dbReference type="ARBA" id="ARBA00022643"/>
    </source>
</evidence>
<dbReference type="PANTHER" id="PTHR43278:SF4">
    <property type="entry name" value="NAD(P)H-DEPENDENT FMN-CONTAINING OXIDOREDUCTASE YWQN-RELATED"/>
    <property type="match status" value="1"/>
</dbReference>
<protein>
    <submittedName>
        <fullName evidence="4">NAD(P)H-dependent oxidoreductase</fullName>
    </submittedName>
</protein>
<dbReference type="Pfam" id="PF03358">
    <property type="entry name" value="FMN_red"/>
    <property type="match status" value="1"/>
</dbReference>
<dbReference type="AlphaFoldDB" id="A0A9D8KF13"/>
<comment type="caution">
    <text evidence="4">The sequence shown here is derived from an EMBL/GenBank/DDBJ whole genome shotgun (WGS) entry which is preliminary data.</text>
</comment>
<dbReference type="SUPFAM" id="SSF52218">
    <property type="entry name" value="Flavoproteins"/>
    <property type="match status" value="2"/>
</dbReference>
<proteinExistence type="predicted"/>
<evidence type="ECO:0000313" key="5">
    <source>
        <dbReference type="Proteomes" id="UP000809273"/>
    </source>
</evidence>
<sequence>MKITVLNGSPKGDLSVTMQYANFIEKKFPQHKFTRFNIASTIKKIEKDEKAFNEIIDSVKKSDGVIWAFPLYFLLVHAGYKRFIELISIKGVESAFKDKYATTLTTSINFFDHTAHNYMRAVSEDLDMRYVGGYSAEMHDLTEKGERERLIRFANGFFSAIGNELKPPKRFAKIKKDAFKYKAGKPSVKIDSDGKRVVVITDSAKDDANLNGMIERFRSSFKTKPELVNLNDVDIKGGCLGCIRCGYDNRCAYEGKDGYIDFYNDKVKGADVLVFAGSVVDRYLSSRWKLFFDRSFFNTHIPSFTDKQVGFIISGPFYQVPNLTEILEGYLDCQQGNVVDFVTDGCGDSLEIDANLDSLAGQLVEFANAGYIKPRTFLGVGGAKIFRDDVWGKMRFPFVADHKYYKEHGIYDFPQKKDRKVRTLNRILTLFSKVPRIRKEIYNNMIKEEMVKPIKKAAEAN</sequence>
<dbReference type="GO" id="GO:0016491">
    <property type="term" value="F:oxidoreductase activity"/>
    <property type="evidence" value="ECO:0007669"/>
    <property type="project" value="InterPro"/>
</dbReference>
<dbReference type="InterPro" id="IPR051796">
    <property type="entry name" value="ISF_SsuE-like"/>
</dbReference>
<gene>
    <name evidence="4" type="ORF">JW984_11075</name>
</gene>
<evidence type="ECO:0000259" key="3">
    <source>
        <dbReference type="Pfam" id="PF03358"/>
    </source>
</evidence>
<name>A0A9D8KF13_9DELT</name>
<reference evidence="4" key="1">
    <citation type="journal article" date="2021" name="Environ. Microbiol.">
        <title>Genomic characterization of three novel Desulfobacterota classes expand the metabolic and phylogenetic diversity of the phylum.</title>
        <authorList>
            <person name="Murphy C.L."/>
            <person name="Biggerstaff J."/>
            <person name="Eichhorn A."/>
            <person name="Ewing E."/>
            <person name="Shahan R."/>
            <person name="Soriano D."/>
            <person name="Stewart S."/>
            <person name="VanMol K."/>
            <person name="Walker R."/>
            <person name="Walters P."/>
            <person name="Elshahed M.S."/>
            <person name="Youssef N.H."/>
        </authorList>
    </citation>
    <scope>NUCLEOTIDE SEQUENCE</scope>
    <source>
        <strain evidence="4">Zod_Metabat.24</strain>
    </source>
</reference>
<evidence type="ECO:0000256" key="1">
    <source>
        <dbReference type="ARBA" id="ARBA00022630"/>
    </source>
</evidence>
<dbReference type="PANTHER" id="PTHR43278">
    <property type="entry name" value="NAD(P)H-DEPENDENT FMN-CONTAINING OXIDOREDUCTASE YWQN-RELATED"/>
    <property type="match status" value="1"/>
</dbReference>
<keyword evidence="1" id="KW-0285">Flavoprotein</keyword>
<dbReference type="InterPro" id="IPR029039">
    <property type="entry name" value="Flavoprotein-like_sf"/>
</dbReference>
<dbReference type="EMBL" id="JAFGIX010000054">
    <property type="protein sequence ID" value="MBN1573726.1"/>
    <property type="molecule type" value="Genomic_DNA"/>
</dbReference>
<keyword evidence="2" id="KW-0288">FMN</keyword>
<feature type="domain" description="NADPH-dependent FMN reductase-like" evidence="3">
    <location>
        <begin position="1"/>
        <end position="133"/>
    </location>
</feature>
<dbReference type="InterPro" id="IPR005025">
    <property type="entry name" value="FMN_Rdtase-like_dom"/>
</dbReference>
<dbReference type="Gene3D" id="3.40.50.360">
    <property type="match status" value="2"/>
</dbReference>
<organism evidence="4 5">
    <name type="scientific">Candidatus Zymogenus saltonus</name>
    <dbReference type="NCBI Taxonomy" id="2844893"/>
    <lineage>
        <taxon>Bacteria</taxon>
        <taxon>Deltaproteobacteria</taxon>
        <taxon>Candidatus Zymogenia</taxon>
        <taxon>Candidatus Zymogeniales</taxon>
        <taxon>Candidatus Zymogenaceae</taxon>
        <taxon>Candidatus Zymogenus</taxon>
    </lineage>
</organism>
<reference evidence="4" key="2">
    <citation type="submission" date="2021-01" db="EMBL/GenBank/DDBJ databases">
        <authorList>
            <person name="Hahn C.R."/>
            <person name="Youssef N.H."/>
            <person name="Elshahed M."/>
        </authorList>
    </citation>
    <scope>NUCLEOTIDE SEQUENCE</scope>
    <source>
        <strain evidence="4">Zod_Metabat.24</strain>
    </source>
</reference>
<evidence type="ECO:0000313" key="4">
    <source>
        <dbReference type="EMBL" id="MBN1573726.1"/>
    </source>
</evidence>
<dbReference type="Proteomes" id="UP000809273">
    <property type="component" value="Unassembled WGS sequence"/>
</dbReference>